<dbReference type="PANTHER" id="PTHR45586">
    <property type="entry name" value="TPR REPEAT-CONTAINING PROTEIN PA4667"/>
    <property type="match status" value="1"/>
</dbReference>
<dbReference type="AlphaFoldDB" id="A0A5C5ZGM0"/>
<dbReference type="Pfam" id="PF13432">
    <property type="entry name" value="TPR_16"/>
    <property type="match status" value="3"/>
</dbReference>
<evidence type="ECO:0000256" key="2">
    <source>
        <dbReference type="ARBA" id="ARBA00022803"/>
    </source>
</evidence>
<dbReference type="Gene3D" id="1.25.40.10">
    <property type="entry name" value="Tetratricopeptide repeat domain"/>
    <property type="match status" value="4"/>
</dbReference>
<dbReference type="SUPFAM" id="SSF48452">
    <property type="entry name" value="TPR-like"/>
    <property type="match status" value="2"/>
</dbReference>
<dbReference type="InterPro" id="IPR011990">
    <property type="entry name" value="TPR-like_helical_dom_sf"/>
</dbReference>
<proteinExistence type="predicted"/>
<dbReference type="InterPro" id="IPR019734">
    <property type="entry name" value="TPR_rpt"/>
</dbReference>
<dbReference type="SMART" id="SM00028">
    <property type="entry name" value="TPR"/>
    <property type="match status" value="4"/>
</dbReference>
<evidence type="ECO:0000256" key="1">
    <source>
        <dbReference type="ARBA" id="ARBA00022737"/>
    </source>
</evidence>
<dbReference type="EMBL" id="SJPQ01000005">
    <property type="protein sequence ID" value="TWT86298.1"/>
    <property type="molecule type" value="Genomic_DNA"/>
</dbReference>
<sequence>MRPDRIPLAVIASSRNWLLVALTAAAFLAAGRGARADAPPAPQADAADSATLLARFESEDRRLAAAHFATARSLYRRGDAEGALRQYQRAARSCPPLAEEAQREAVPLALSLSRPEEAVRYAIKLPSDAPHAHAVIDDPVLLRRLALMAAERREWRHAALLYRALSARFVDATPGSKPSADDQAGRLMLRIEWARAEYLSGDPAAATHAFEAPLAALRRPGGAGDRLGRALGAGLTATWQLIGVCALESGAHADAQYAFERLAEDPSEAPRAKFWLARTAEARGAPLAALDALAGAIDGAAGGLGLSPYELYGQLHRRLGGPQRELAALGRLAQRRPNDPLAQIVWGDALRRSDEADRAIAAYRSVVTPLVDSDPMTRLTQDRPANPLDDAALAEGADRLIETLASGGKAAELFELVARLAERTLSLDEHAAAIEKALAADGRDALRQRLIERLDRVAPPDWSDAQLTAARRLSASLERHDIASSCWQETCERLLPSNADVPADEEPTPEVRLALLPAAEAALEWGFDMLIAEQYEAAQRAFAWGESHRVWGASDSGPLQYQATALAMLGRTEEALVAARRASRQQPEVVEFAARPAWIFQHAGRHDEAIAEYQELVGRFANDRDAATRQTLKDSRLALSALLAQEGDYAAAAEELQRVLDEFPESPGASNDLAYLWSEAPADASRINGEGRGARLASALRLARAAVASRPSSAAYHDTLGWVLFRLGDQQAAIDELRRAVELADAEGDPDGVLHDHLGDALAQGGQDESARRAWRQAIELLEESDPEMAEAVRAKLP</sequence>
<evidence type="ECO:0000313" key="3">
    <source>
        <dbReference type="EMBL" id="TWT86298.1"/>
    </source>
</evidence>
<gene>
    <name evidence="3" type="ORF">Mal64_38380</name>
</gene>
<accession>A0A5C5ZGM0</accession>
<keyword evidence="2" id="KW-0802">TPR repeat</keyword>
<dbReference type="PANTHER" id="PTHR45586:SF1">
    <property type="entry name" value="LIPOPOLYSACCHARIDE ASSEMBLY PROTEIN B"/>
    <property type="match status" value="1"/>
</dbReference>
<dbReference type="InterPro" id="IPR051012">
    <property type="entry name" value="CellSynth/LPSAsmb/PSIAsmb"/>
</dbReference>
<dbReference type="Proteomes" id="UP000315440">
    <property type="component" value="Unassembled WGS sequence"/>
</dbReference>
<keyword evidence="1" id="KW-0677">Repeat</keyword>
<evidence type="ECO:0000313" key="4">
    <source>
        <dbReference type="Proteomes" id="UP000315440"/>
    </source>
</evidence>
<name>A0A5C5ZGM0_9BACT</name>
<organism evidence="3 4">
    <name type="scientific">Pseudobythopirellula maris</name>
    <dbReference type="NCBI Taxonomy" id="2527991"/>
    <lineage>
        <taxon>Bacteria</taxon>
        <taxon>Pseudomonadati</taxon>
        <taxon>Planctomycetota</taxon>
        <taxon>Planctomycetia</taxon>
        <taxon>Pirellulales</taxon>
        <taxon>Lacipirellulaceae</taxon>
        <taxon>Pseudobythopirellula</taxon>
    </lineage>
</organism>
<reference evidence="3 4" key="1">
    <citation type="submission" date="2019-02" db="EMBL/GenBank/DDBJ databases">
        <title>Deep-cultivation of Planctomycetes and their phenomic and genomic characterization uncovers novel biology.</title>
        <authorList>
            <person name="Wiegand S."/>
            <person name="Jogler M."/>
            <person name="Boedeker C."/>
            <person name="Pinto D."/>
            <person name="Vollmers J."/>
            <person name="Rivas-Marin E."/>
            <person name="Kohn T."/>
            <person name="Peeters S.H."/>
            <person name="Heuer A."/>
            <person name="Rast P."/>
            <person name="Oberbeckmann S."/>
            <person name="Bunk B."/>
            <person name="Jeske O."/>
            <person name="Meyerdierks A."/>
            <person name="Storesund J.E."/>
            <person name="Kallscheuer N."/>
            <person name="Luecker S."/>
            <person name="Lage O.M."/>
            <person name="Pohl T."/>
            <person name="Merkel B.J."/>
            <person name="Hornburger P."/>
            <person name="Mueller R.-W."/>
            <person name="Bruemmer F."/>
            <person name="Labrenz M."/>
            <person name="Spormann A.M."/>
            <person name="Op Den Camp H."/>
            <person name="Overmann J."/>
            <person name="Amann R."/>
            <person name="Jetten M.S.M."/>
            <person name="Mascher T."/>
            <person name="Medema M.H."/>
            <person name="Devos D.P."/>
            <person name="Kaster A.-K."/>
            <person name="Ovreas L."/>
            <person name="Rohde M."/>
            <person name="Galperin M.Y."/>
            <person name="Jogler C."/>
        </authorList>
    </citation>
    <scope>NUCLEOTIDE SEQUENCE [LARGE SCALE GENOMIC DNA]</scope>
    <source>
        <strain evidence="3 4">Mal64</strain>
    </source>
</reference>
<keyword evidence="4" id="KW-1185">Reference proteome</keyword>
<protein>
    <submittedName>
        <fullName evidence="3">Tetratricopeptide repeat protein</fullName>
    </submittedName>
</protein>
<comment type="caution">
    <text evidence="3">The sequence shown here is derived from an EMBL/GenBank/DDBJ whole genome shotgun (WGS) entry which is preliminary data.</text>
</comment>
<dbReference type="Pfam" id="PF13174">
    <property type="entry name" value="TPR_6"/>
    <property type="match status" value="1"/>
</dbReference>